<evidence type="ECO:0008006" key="3">
    <source>
        <dbReference type="Google" id="ProtNLM"/>
    </source>
</evidence>
<dbReference type="InterPro" id="IPR020372">
    <property type="entry name" value="Competence_ComGG"/>
</dbReference>
<protein>
    <recommendedName>
        <fullName evidence="3">Competence protein ComG</fullName>
    </recommendedName>
</protein>
<dbReference type="Proteomes" id="UP000030403">
    <property type="component" value="Unassembled WGS sequence"/>
</dbReference>
<sequence>MFLFFNASLLQLQTGQKLTTNEKEQLHLETLFQMGNATLQQEANALQENDEKTYRFPYGTVTVEYVILASNDIQAQFTMVTSEGSKKIVNRKIYVDP</sequence>
<evidence type="ECO:0000313" key="1">
    <source>
        <dbReference type="EMBL" id="KGX85033.1"/>
    </source>
</evidence>
<dbReference type="AlphaFoldDB" id="A0A0A5G1P1"/>
<dbReference type="STRING" id="1385511.GCA_000425225_01729"/>
<reference evidence="1 2" key="1">
    <citation type="submission" date="2013-08" db="EMBL/GenBank/DDBJ databases">
        <authorList>
            <person name="Huang J."/>
            <person name="Wang G."/>
        </authorList>
    </citation>
    <scope>NUCLEOTIDE SEQUENCE [LARGE SCALE GENOMIC DNA]</scope>
    <source>
        <strain evidence="1 2">BH030004</strain>
    </source>
</reference>
<comment type="caution">
    <text evidence="1">The sequence shown here is derived from an EMBL/GenBank/DDBJ whole genome shotgun (WGS) entry which is preliminary data.</text>
</comment>
<accession>A0A0A5G1P1</accession>
<name>A0A0A5G1P1_9BACI</name>
<dbReference type="OrthoDB" id="2973795at2"/>
<gene>
    <name evidence="1" type="ORF">N783_15425</name>
</gene>
<organism evidence="1 2">
    <name type="scientific">Pontibacillus marinus BH030004 = DSM 16465</name>
    <dbReference type="NCBI Taxonomy" id="1385511"/>
    <lineage>
        <taxon>Bacteria</taxon>
        <taxon>Bacillati</taxon>
        <taxon>Bacillota</taxon>
        <taxon>Bacilli</taxon>
        <taxon>Bacillales</taxon>
        <taxon>Bacillaceae</taxon>
        <taxon>Pontibacillus</taxon>
    </lineage>
</organism>
<proteinExistence type="predicted"/>
<evidence type="ECO:0000313" key="2">
    <source>
        <dbReference type="Proteomes" id="UP000030403"/>
    </source>
</evidence>
<dbReference type="EMBL" id="AVPF01000045">
    <property type="protein sequence ID" value="KGX85033.1"/>
    <property type="molecule type" value="Genomic_DNA"/>
</dbReference>
<dbReference type="Pfam" id="PF14173">
    <property type="entry name" value="ComGG"/>
    <property type="match status" value="1"/>
</dbReference>
<keyword evidence="2" id="KW-1185">Reference proteome</keyword>
<dbReference type="RefSeq" id="WP_027448594.1">
    <property type="nucleotide sequence ID" value="NZ_AVPF01000045.1"/>
</dbReference>